<keyword evidence="2" id="KW-1185">Reference proteome</keyword>
<reference evidence="1 2" key="1">
    <citation type="submission" date="2015-07" db="EMBL/GenBank/DDBJ databases">
        <title>Emmonsia species relationships and genome sequence.</title>
        <authorList>
            <person name="Cuomo C.A."/>
            <person name="Schwartz I.S."/>
            <person name="Kenyon C."/>
            <person name="de Hoog G.S."/>
            <person name="Govender N.P."/>
            <person name="Botha A."/>
            <person name="Moreno L."/>
            <person name="de Vries M."/>
            <person name="Munoz J.F."/>
            <person name="Stielow J.B."/>
        </authorList>
    </citation>
    <scope>NUCLEOTIDE SEQUENCE [LARGE SCALE GENOMIC DNA]</scope>
    <source>
        <strain evidence="1 2">CBS 136260</strain>
    </source>
</reference>
<organism evidence="1 2">
    <name type="scientific">Emergomyces africanus</name>
    <dbReference type="NCBI Taxonomy" id="1955775"/>
    <lineage>
        <taxon>Eukaryota</taxon>
        <taxon>Fungi</taxon>
        <taxon>Dikarya</taxon>
        <taxon>Ascomycota</taxon>
        <taxon>Pezizomycotina</taxon>
        <taxon>Eurotiomycetes</taxon>
        <taxon>Eurotiomycetidae</taxon>
        <taxon>Onygenales</taxon>
        <taxon>Ajellomycetaceae</taxon>
        <taxon>Emergomyces</taxon>
    </lineage>
</organism>
<dbReference type="Proteomes" id="UP000091918">
    <property type="component" value="Unassembled WGS sequence"/>
</dbReference>
<gene>
    <name evidence="1" type="ORF">ACJ72_01455</name>
</gene>
<protein>
    <submittedName>
        <fullName evidence="1">Uncharacterized protein</fullName>
    </submittedName>
</protein>
<accession>A0A1B7P586</accession>
<evidence type="ECO:0000313" key="1">
    <source>
        <dbReference type="EMBL" id="OAX84180.1"/>
    </source>
</evidence>
<sequence length="117" mass="12662">MTQFRSLLASSSSFSPLLSLRKFTYPFSRQICRAIRSRSLWSMSASNRPVTGAGRMPWSRAGLFTKLSAVVSSNTVINVAKNGGNGVAALIGGQVRGMKTRSSVKRLCDGCKPFKKS</sequence>
<dbReference type="AlphaFoldDB" id="A0A1B7P586"/>
<name>A0A1B7P586_9EURO</name>
<proteinExistence type="predicted"/>
<dbReference type="EMBL" id="LGUA01000098">
    <property type="protein sequence ID" value="OAX84180.1"/>
    <property type="molecule type" value="Genomic_DNA"/>
</dbReference>
<dbReference type="OrthoDB" id="10265903at2759"/>
<comment type="caution">
    <text evidence="1">The sequence shown here is derived from an EMBL/GenBank/DDBJ whole genome shotgun (WGS) entry which is preliminary data.</text>
</comment>
<dbReference type="STRING" id="1658172.A0A1B7P586"/>
<evidence type="ECO:0000313" key="2">
    <source>
        <dbReference type="Proteomes" id="UP000091918"/>
    </source>
</evidence>